<gene>
    <name evidence="1" type="primary">trbK</name>
    <name evidence="1" type="ORF">PMC74_00315</name>
</gene>
<evidence type="ECO:0000313" key="1">
    <source>
        <dbReference type="EMBL" id="WCI00387.1"/>
    </source>
</evidence>
<evidence type="ECO:0000313" key="2">
    <source>
        <dbReference type="Proteomes" id="UP001214301"/>
    </source>
</evidence>
<dbReference type="NCBIfam" id="TIGR04359">
    <property type="entry name" value="TrbK_RP4"/>
    <property type="match status" value="1"/>
</dbReference>
<reference evidence="1 2" key="1">
    <citation type="journal article" date="2020" name="Front. Microbiol.">
        <title>Toward Biorecycling: Isolation of a Soil Bacterium That Grows on a Polyurethane Oligomer and Monomer.</title>
        <authorList>
            <person name="Espinosa M.J.C."/>
            <person name="Blanco A.C."/>
            <person name="Schmidgall T."/>
            <person name="Atanasoff-Kardjalieff A.K."/>
            <person name="Kappelmeyer U."/>
            <person name="Tischler D."/>
            <person name="Pieper D.H."/>
            <person name="Heipieper H.J."/>
            <person name="Eberlein C."/>
        </authorList>
    </citation>
    <scope>NUCLEOTIDE SEQUENCE [LARGE SCALE GENOMIC DNA]</scope>
    <source>
        <strain evidence="1 2">TDA1</strain>
    </source>
</reference>
<sequence length="73" mass="8383">MRHVFAIRFRWLVLLGAALLAGCLEKEEQLIEASSETCTPQYWKTLAVGKTRDALVERCMTRGGYKHRVPQTF</sequence>
<accession>A0ABY7R9W5</accession>
<dbReference type="EMBL" id="CP116669">
    <property type="protein sequence ID" value="WCI00387.1"/>
    <property type="molecule type" value="Genomic_DNA"/>
</dbReference>
<dbReference type="RefSeq" id="WP_052040637.1">
    <property type="nucleotide sequence ID" value="NZ_CP116669.1"/>
</dbReference>
<keyword evidence="1" id="KW-0449">Lipoprotein</keyword>
<protein>
    <submittedName>
        <fullName evidence="1">Entry exclusion lipoprotein TrbK</fullName>
    </submittedName>
</protein>
<dbReference type="InterPro" id="IPR027584">
    <property type="entry name" value="TrbK_RP4"/>
</dbReference>
<dbReference type="Proteomes" id="UP001214301">
    <property type="component" value="Chromosome"/>
</dbReference>
<name>A0ABY7R9W5_9PSED</name>
<keyword evidence="2" id="KW-1185">Reference proteome</keyword>
<proteinExistence type="predicted"/>
<organism evidence="1 2">
    <name type="scientific">Pseudomonas capeferrum</name>
    <dbReference type="NCBI Taxonomy" id="1495066"/>
    <lineage>
        <taxon>Bacteria</taxon>
        <taxon>Pseudomonadati</taxon>
        <taxon>Pseudomonadota</taxon>
        <taxon>Gammaproteobacteria</taxon>
        <taxon>Pseudomonadales</taxon>
        <taxon>Pseudomonadaceae</taxon>
        <taxon>Pseudomonas</taxon>
    </lineage>
</organism>
<dbReference type="PROSITE" id="PS51257">
    <property type="entry name" value="PROKAR_LIPOPROTEIN"/>
    <property type="match status" value="1"/>
</dbReference>